<organism evidence="4 5">
    <name type="scientific">Hucho hucho</name>
    <name type="common">huchen</name>
    <dbReference type="NCBI Taxonomy" id="62062"/>
    <lineage>
        <taxon>Eukaryota</taxon>
        <taxon>Metazoa</taxon>
        <taxon>Chordata</taxon>
        <taxon>Craniata</taxon>
        <taxon>Vertebrata</taxon>
        <taxon>Euteleostomi</taxon>
        <taxon>Actinopterygii</taxon>
        <taxon>Neopterygii</taxon>
        <taxon>Teleostei</taxon>
        <taxon>Protacanthopterygii</taxon>
        <taxon>Salmoniformes</taxon>
        <taxon>Salmonidae</taxon>
        <taxon>Salmoninae</taxon>
        <taxon>Hucho</taxon>
    </lineage>
</organism>
<sequence>MAKKYSNVALHGKDLPRPVLHIIFCLLLLMQAMEELKESTKRYPLLRAASEESSSELSSSPFPGDTLPWNLPKHHWIKRSKSASGDMHVHVLDPAERAVFRIADERDRVQKKTFTKWVNKHLMKRHITDLYEDLRDGHNLISLLEVLSGDTLPREKGRMRFHKLQNVQIALDFLKHRQVKLVNIRNDEIADGNPKLTLGLMWTIILHFQISDIQVNGQSDDMTAKEKLLLWSQRMVEGYHGMRCDNFTTSWRDGKLFNAVIHKHRRHHSLYFWPFFGHCVN</sequence>
<accession>A0A4W5RHZ4</accession>
<dbReference type="GO" id="GO:0003779">
    <property type="term" value="F:actin binding"/>
    <property type="evidence" value="ECO:0007669"/>
    <property type="project" value="UniProtKB-KW"/>
</dbReference>
<dbReference type="STRING" id="62062.ENSHHUP00000089531"/>
<dbReference type="PANTHER" id="PTHR11915">
    <property type="entry name" value="SPECTRIN/FILAMIN RELATED CYTOSKELETAL PROTEIN"/>
    <property type="match status" value="1"/>
</dbReference>
<evidence type="ECO:0000313" key="4">
    <source>
        <dbReference type="Ensembl" id="ENSHHUP00000089531.1"/>
    </source>
</evidence>
<reference evidence="5" key="1">
    <citation type="submission" date="2018-06" db="EMBL/GenBank/DDBJ databases">
        <title>Genome assembly of Danube salmon.</title>
        <authorList>
            <person name="Macqueen D.J."/>
            <person name="Gundappa M.K."/>
        </authorList>
    </citation>
    <scope>NUCLEOTIDE SEQUENCE [LARGE SCALE GENOMIC DNA]</scope>
</reference>
<evidence type="ECO:0000259" key="3">
    <source>
        <dbReference type="PROSITE" id="PS50021"/>
    </source>
</evidence>
<proteinExistence type="predicted"/>
<keyword evidence="1" id="KW-0677">Repeat</keyword>
<dbReference type="Ensembl" id="ENSHHUT00000092309.1">
    <property type="protein sequence ID" value="ENSHHUP00000089531.1"/>
    <property type="gene ID" value="ENSHHUG00000051685.1"/>
</dbReference>
<dbReference type="Proteomes" id="UP000314982">
    <property type="component" value="Unassembled WGS sequence"/>
</dbReference>
<dbReference type="SMART" id="SM00033">
    <property type="entry name" value="CH"/>
    <property type="match status" value="1"/>
</dbReference>
<dbReference type="PROSITE" id="PS00020">
    <property type="entry name" value="ACTININ_2"/>
    <property type="match status" value="1"/>
</dbReference>
<dbReference type="AlphaFoldDB" id="A0A4W5RHZ4"/>
<dbReference type="GeneTree" id="ENSGT00940000162855"/>
<dbReference type="FunFam" id="1.10.418.10:FF:000029">
    <property type="entry name" value="plectin isoform X2"/>
    <property type="match status" value="1"/>
</dbReference>
<dbReference type="InterPro" id="IPR036872">
    <property type="entry name" value="CH_dom_sf"/>
</dbReference>
<dbReference type="Gene3D" id="1.10.418.10">
    <property type="entry name" value="Calponin-like domain"/>
    <property type="match status" value="2"/>
</dbReference>
<feature type="domain" description="Calponin-homology (CH)" evidence="3">
    <location>
        <begin position="108"/>
        <end position="209"/>
    </location>
</feature>
<dbReference type="SUPFAM" id="SSF47576">
    <property type="entry name" value="Calponin-homology domain, CH-domain"/>
    <property type="match status" value="1"/>
</dbReference>
<dbReference type="PROSITE" id="PS50021">
    <property type="entry name" value="CH"/>
    <property type="match status" value="2"/>
</dbReference>
<dbReference type="PROSITE" id="PS00019">
    <property type="entry name" value="ACTININ_1"/>
    <property type="match status" value="1"/>
</dbReference>
<evidence type="ECO:0000256" key="2">
    <source>
        <dbReference type="ARBA" id="ARBA00023203"/>
    </source>
</evidence>
<evidence type="ECO:0000256" key="1">
    <source>
        <dbReference type="ARBA" id="ARBA00022737"/>
    </source>
</evidence>
<dbReference type="Pfam" id="PF00307">
    <property type="entry name" value="CH"/>
    <property type="match status" value="2"/>
</dbReference>
<dbReference type="InterPro" id="IPR001589">
    <property type="entry name" value="Actinin_actin-bd_CS"/>
</dbReference>
<keyword evidence="5" id="KW-1185">Reference proteome</keyword>
<keyword evidence="2" id="KW-0009">Actin-binding</keyword>
<feature type="domain" description="Calponin-homology (CH)" evidence="3">
    <location>
        <begin position="222"/>
        <end position="281"/>
    </location>
</feature>
<dbReference type="CDD" id="cd21235">
    <property type="entry name" value="CH_PLEC_rpt1"/>
    <property type="match status" value="1"/>
</dbReference>
<reference evidence="4" key="3">
    <citation type="submission" date="2025-09" db="UniProtKB">
        <authorList>
            <consortium name="Ensembl"/>
        </authorList>
    </citation>
    <scope>IDENTIFICATION</scope>
</reference>
<reference evidence="4" key="2">
    <citation type="submission" date="2025-08" db="UniProtKB">
        <authorList>
            <consortium name="Ensembl"/>
        </authorList>
    </citation>
    <scope>IDENTIFICATION</scope>
</reference>
<evidence type="ECO:0000313" key="5">
    <source>
        <dbReference type="Proteomes" id="UP000314982"/>
    </source>
</evidence>
<name>A0A4W5RHZ4_9TELE</name>
<dbReference type="InterPro" id="IPR001715">
    <property type="entry name" value="CH_dom"/>
</dbReference>
<protein>
    <recommendedName>
        <fullName evidence="3">Calponin-homology (CH) domain-containing protein</fullName>
    </recommendedName>
</protein>